<dbReference type="Proteomes" id="UP001201980">
    <property type="component" value="Unassembled WGS sequence"/>
</dbReference>
<feature type="region of interest" description="Disordered" evidence="1">
    <location>
        <begin position="338"/>
        <end position="362"/>
    </location>
</feature>
<keyword evidence="4" id="KW-1185">Reference proteome</keyword>
<organism evidence="3 4">
    <name type="scientific">Zalerion maritima</name>
    <dbReference type="NCBI Taxonomy" id="339359"/>
    <lineage>
        <taxon>Eukaryota</taxon>
        <taxon>Fungi</taxon>
        <taxon>Dikarya</taxon>
        <taxon>Ascomycota</taxon>
        <taxon>Pezizomycotina</taxon>
        <taxon>Sordariomycetes</taxon>
        <taxon>Lulworthiomycetidae</taxon>
        <taxon>Lulworthiales</taxon>
        <taxon>Lulworthiaceae</taxon>
        <taxon>Zalerion</taxon>
    </lineage>
</organism>
<dbReference type="PANTHER" id="PTHR33112">
    <property type="entry name" value="DOMAIN PROTEIN, PUTATIVE-RELATED"/>
    <property type="match status" value="1"/>
</dbReference>
<reference evidence="3" key="1">
    <citation type="submission" date="2022-07" db="EMBL/GenBank/DDBJ databases">
        <title>Draft genome sequence of Zalerion maritima ATCC 34329, a (micro)plastics degrading marine fungus.</title>
        <authorList>
            <person name="Paco A."/>
            <person name="Goncalves M.F.M."/>
            <person name="Rocha-Santos T.A.P."/>
            <person name="Alves A."/>
        </authorList>
    </citation>
    <scope>NUCLEOTIDE SEQUENCE</scope>
    <source>
        <strain evidence="3">ATCC 34329</strain>
    </source>
</reference>
<feature type="compositionally biased region" description="Gly residues" evidence="1">
    <location>
        <begin position="352"/>
        <end position="362"/>
    </location>
</feature>
<dbReference type="EMBL" id="JAKWBI020000424">
    <property type="protein sequence ID" value="KAJ2895153.1"/>
    <property type="molecule type" value="Genomic_DNA"/>
</dbReference>
<protein>
    <submittedName>
        <fullName evidence="3">HET-domain-containing protein</fullName>
    </submittedName>
</protein>
<sequence length="362" mass="39849">MSGGRTESPLTNTRAIYHELTTFAALDAGAKHGGRLPDTIRGAIGLVQILGVRYLWIDRLCIVQDDADHLKAQLGAMSSIYANAYFTLICRTGDDSEGIRGLGPSSSLQSAERPQENMLYLPRGVNLSLPHEHLSIRKLEFTHHVARWVCEGASVTEAPGELTIESPFLYRFFSPVPNTSSYAWAAQMYGRRNLTYQDDAMKAFSSIIGIFGRSLEHGLVFGIPEYFFEGVLPDIPSWSFLAWSGNWDLQQWRIFHSFVATPEHQWKSTGLILAPTTSFWKRKQTETGSLKAIQSSYHQEIAVSLSTHGTGADWGLPNTRANLSPGLVPRRAVLVPPYPPDHELDELETRLPGGGGGGGAAP</sequence>
<name>A0AAD5RJI3_9PEZI</name>
<dbReference type="Pfam" id="PF06985">
    <property type="entry name" value="HET"/>
    <property type="match status" value="1"/>
</dbReference>
<comment type="caution">
    <text evidence="3">The sequence shown here is derived from an EMBL/GenBank/DDBJ whole genome shotgun (WGS) entry which is preliminary data.</text>
</comment>
<evidence type="ECO:0000256" key="1">
    <source>
        <dbReference type="SAM" id="MobiDB-lite"/>
    </source>
</evidence>
<proteinExistence type="predicted"/>
<accession>A0AAD5RJI3</accession>
<evidence type="ECO:0000259" key="2">
    <source>
        <dbReference type="Pfam" id="PF06985"/>
    </source>
</evidence>
<gene>
    <name evidence="3" type="ORF">MKZ38_006870</name>
</gene>
<evidence type="ECO:0000313" key="3">
    <source>
        <dbReference type="EMBL" id="KAJ2895153.1"/>
    </source>
</evidence>
<evidence type="ECO:0000313" key="4">
    <source>
        <dbReference type="Proteomes" id="UP001201980"/>
    </source>
</evidence>
<dbReference type="AlphaFoldDB" id="A0AAD5RJI3"/>
<dbReference type="PANTHER" id="PTHR33112:SF16">
    <property type="entry name" value="HETEROKARYON INCOMPATIBILITY DOMAIN-CONTAINING PROTEIN"/>
    <property type="match status" value="1"/>
</dbReference>
<dbReference type="InterPro" id="IPR010730">
    <property type="entry name" value="HET"/>
</dbReference>
<feature type="domain" description="Heterokaryon incompatibility" evidence="2">
    <location>
        <begin position="32"/>
        <end position="105"/>
    </location>
</feature>